<keyword evidence="13 14" id="KW-0472">Membrane</keyword>
<dbReference type="SMART" id="SM00304">
    <property type="entry name" value="HAMP"/>
    <property type="match status" value="1"/>
</dbReference>
<dbReference type="GO" id="GO:0005524">
    <property type="term" value="F:ATP binding"/>
    <property type="evidence" value="ECO:0007669"/>
    <property type="project" value="UniProtKB-KW"/>
</dbReference>
<dbReference type="InterPro" id="IPR050398">
    <property type="entry name" value="HssS/ArlS-like"/>
</dbReference>
<keyword evidence="7 14" id="KW-0812">Transmembrane</keyword>
<keyword evidence="10" id="KW-0067">ATP-binding</keyword>
<dbReference type="SMART" id="SM00387">
    <property type="entry name" value="HATPase_c"/>
    <property type="match status" value="1"/>
</dbReference>
<dbReference type="FunFam" id="1.10.287.130:FF:000001">
    <property type="entry name" value="Two-component sensor histidine kinase"/>
    <property type="match status" value="1"/>
</dbReference>
<proteinExistence type="predicted"/>
<dbReference type="InterPro" id="IPR003594">
    <property type="entry name" value="HATPase_dom"/>
</dbReference>
<dbReference type="SMART" id="SM00388">
    <property type="entry name" value="HisKA"/>
    <property type="match status" value="1"/>
</dbReference>
<keyword evidence="6" id="KW-0808">Transferase</keyword>
<keyword evidence="9" id="KW-0418">Kinase</keyword>
<keyword evidence="8" id="KW-0547">Nucleotide-binding</keyword>
<evidence type="ECO:0000256" key="1">
    <source>
        <dbReference type="ARBA" id="ARBA00000085"/>
    </source>
</evidence>
<dbReference type="PROSITE" id="PS50109">
    <property type="entry name" value="HIS_KIN"/>
    <property type="match status" value="1"/>
</dbReference>
<feature type="transmembrane region" description="Helical" evidence="14">
    <location>
        <begin position="151"/>
        <end position="170"/>
    </location>
</feature>
<evidence type="ECO:0000313" key="18">
    <source>
        <dbReference type="Proteomes" id="UP000030635"/>
    </source>
</evidence>
<dbReference type="STRING" id="1561.NPD11_1739"/>
<feature type="domain" description="Histidine kinase" evidence="15">
    <location>
        <begin position="257"/>
        <end position="472"/>
    </location>
</feature>
<dbReference type="PROSITE" id="PS50885">
    <property type="entry name" value="HAMP"/>
    <property type="match status" value="1"/>
</dbReference>
<evidence type="ECO:0000256" key="9">
    <source>
        <dbReference type="ARBA" id="ARBA00022777"/>
    </source>
</evidence>
<keyword evidence="4" id="KW-1003">Cell membrane</keyword>
<comment type="catalytic activity">
    <reaction evidence="1">
        <text>ATP + protein L-histidine = ADP + protein N-phospho-L-histidine.</text>
        <dbReference type="EC" id="2.7.13.3"/>
    </reaction>
</comment>
<dbReference type="Gene3D" id="6.10.340.10">
    <property type="match status" value="1"/>
</dbReference>
<dbReference type="eggNOG" id="COG5002">
    <property type="taxonomic scope" value="Bacteria"/>
</dbReference>
<dbReference type="GO" id="GO:0005886">
    <property type="term" value="C:plasma membrane"/>
    <property type="evidence" value="ECO:0007669"/>
    <property type="project" value="UniProtKB-SubCell"/>
</dbReference>
<accession>A0A0A7G0P6</accession>
<dbReference type="KEGG" id="cbv:U729_1260"/>
<dbReference type="Proteomes" id="UP000030635">
    <property type="component" value="Chromosome"/>
</dbReference>
<evidence type="ECO:0000259" key="16">
    <source>
        <dbReference type="PROSITE" id="PS50885"/>
    </source>
</evidence>
<dbReference type="OrthoDB" id="9813151at2"/>
<feature type="transmembrane region" description="Helical" evidence="14">
    <location>
        <begin position="176"/>
        <end position="195"/>
    </location>
</feature>
<dbReference type="Pfam" id="PF00512">
    <property type="entry name" value="HisKA"/>
    <property type="match status" value="1"/>
</dbReference>
<evidence type="ECO:0000256" key="4">
    <source>
        <dbReference type="ARBA" id="ARBA00022475"/>
    </source>
</evidence>
<name>A0A0A7G0P6_9CLOT</name>
<dbReference type="HOGENOM" id="CLU_000445_89_6_9"/>
<evidence type="ECO:0000256" key="5">
    <source>
        <dbReference type="ARBA" id="ARBA00022553"/>
    </source>
</evidence>
<dbReference type="CDD" id="cd00075">
    <property type="entry name" value="HATPase"/>
    <property type="match status" value="1"/>
</dbReference>
<dbReference type="PANTHER" id="PTHR45528">
    <property type="entry name" value="SENSOR HISTIDINE KINASE CPXA"/>
    <property type="match status" value="1"/>
</dbReference>
<dbReference type="GO" id="GO:0000155">
    <property type="term" value="F:phosphorelay sensor kinase activity"/>
    <property type="evidence" value="ECO:0007669"/>
    <property type="project" value="InterPro"/>
</dbReference>
<evidence type="ECO:0000256" key="7">
    <source>
        <dbReference type="ARBA" id="ARBA00022692"/>
    </source>
</evidence>
<dbReference type="SUPFAM" id="SSF55874">
    <property type="entry name" value="ATPase domain of HSP90 chaperone/DNA topoisomerase II/histidine kinase"/>
    <property type="match status" value="1"/>
</dbReference>
<dbReference type="SUPFAM" id="SSF47384">
    <property type="entry name" value="Homodimeric domain of signal transducing histidine kinase"/>
    <property type="match status" value="1"/>
</dbReference>
<dbReference type="EMBL" id="CP006905">
    <property type="protein sequence ID" value="AIY84656.1"/>
    <property type="molecule type" value="Genomic_DNA"/>
</dbReference>
<dbReference type="InterPro" id="IPR003660">
    <property type="entry name" value="HAMP_dom"/>
</dbReference>
<evidence type="ECO:0000256" key="2">
    <source>
        <dbReference type="ARBA" id="ARBA00004651"/>
    </source>
</evidence>
<dbReference type="InterPro" id="IPR005467">
    <property type="entry name" value="His_kinase_dom"/>
</dbReference>
<sequence length="472" mass="53136">MKKNSLAYRLIITFTLILATALIVVAGVLSVWFKQYYFNEKKEQLNKESTIIESAAITYLGLGKSSNLTTLKNVMDFVGKTVDADILVADHMGYTYAVSKSEHEDYKFTNLGIPKEDMEILKEGKSIEYGNVKTGDKSDYVYLKPIFNKEYFSGVIVMIIPAESIVAPIIRVNEVIWITAIIAIIVGGIVVYVYSKKSLIEPIDKVTTVAKRLAKGEVNQRLEIKSNNEIGELAESFNIMAESLEQVDENRRIFISNVSHELRSPITSIKGFISGILDGVIPKDREGYYLNIVYEETDRLSRLINDLLDISALESGKMKLNKQEIDISNLLKHTVAKFEGTINQKGLNVDVVLEKEHQYVIGDNDRITQVVTNLIDNAIKYGSENGNIEIDTTSKGNKVYVSVYNDGPLLTKEQLVKIWDRFYKADVSRTNKVSTGLGLPIVRLILTEHGEDIWVENYKDSGVKFTFTLTKK</sequence>
<evidence type="ECO:0000313" key="17">
    <source>
        <dbReference type="EMBL" id="AIY84656.1"/>
    </source>
</evidence>
<dbReference type="eggNOG" id="COG2770">
    <property type="taxonomic scope" value="Bacteria"/>
</dbReference>
<keyword evidence="12" id="KW-0902">Two-component regulatory system</keyword>
<evidence type="ECO:0000256" key="14">
    <source>
        <dbReference type="SAM" id="Phobius"/>
    </source>
</evidence>
<dbReference type="Pfam" id="PF00672">
    <property type="entry name" value="HAMP"/>
    <property type="match status" value="1"/>
</dbReference>
<evidence type="ECO:0000256" key="10">
    <source>
        <dbReference type="ARBA" id="ARBA00022840"/>
    </source>
</evidence>
<dbReference type="CDD" id="cd06225">
    <property type="entry name" value="HAMP"/>
    <property type="match status" value="1"/>
</dbReference>
<organism evidence="17 18">
    <name type="scientific">Clostridium baratii str. Sullivan</name>
    <dbReference type="NCBI Taxonomy" id="1415775"/>
    <lineage>
        <taxon>Bacteria</taxon>
        <taxon>Bacillati</taxon>
        <taxon>Bacillota</taxon>
        <taxon>Clostridia</taxon>
        <taxon>Eubacteriales</taxon>
        <taxon>Clostridiaceae</taxon>
        <taxon>Clostridium</taxon>
    </lineage>
</organism>
<keyword evidence="5" id="KW-0597">Phosphoprotein</keyword>
<dbReference type="AlphaFoldDB" id="A0A0A7G0P6"/>
<gene>
    <name evidence="17" type="ORF">U729_1260</name>
</gene>
<evidence type="ECO:0000256" key="6">
    <source>
        <dbReference type="ARBA" id="ARBA00022679"/>
    </source>
</evidence>
<dbReference type="InterPro" id="IPR036890">
    <property type="entry name" value="HATPase_C_sf"/>
</dbReference>
<evidence type="ECO:0000256" key="13">
    <source>
        <dbReference type="ARBA" id="ARBA00023136"/>
    </source>
</evidence>
<dbReference type="Gene3D" id="1.10.287.130">
    <property type="match status" value="1"/>
</dbReference>
<dbReference type="InterPro" id="IPR003661">
    <property type="entry name" value="HisK_dim/P_dom"/>
</dbReference>
<keyword evidence="18" id="KW-1185">Reference proteome</keyword>
<evidence type="ECO:0000259" key="15">
    <source>
        <dbReference type="PROSITE" id="PS50109"/>
    </source>
</evidence>
<protein>
    <recommendedName>
        <fullName evidence="3">histidine kinase</fullName>
        <ecNumber evidence="3">2.7.13.3</ecNumber>
    </recommendedName>
</protein>
<dbReference type="CDD" id="cd00082">
    <property type="entry name" value="HisKA"/>
    <property type="match status" value="1"/>
</dbReference>
<keyword evidence="11 14" id="KW-1133">Transmembrane helix</keyword>
<dbReference type="FunFam" id="3.30.565.10:FF:000006">
    <property type="entry name" value="Sensor histidine kinase WalK"/>
    <property type="match status" value="1"/>
</dbReference>
<evidence type="ECO:0000256" key="8">
    <source>
        <dbReference type="ARBA" id="ARBA00022741"/>
    </source>
</evidence>
<dbReference type="RefSeq" id="WP_039312602.1">
    <property type="nucleotide sequence ID" value="NZ_CP006905.1"/>
</dbReference>
<comment type="subcellular location">
    <subcellularLocation>
        <location evidence="2">Cell membrane</location>
        <topology evidence="2">Multi-pass membrane protein</topology>
    </subcellularLocation>
</comment>
<evidence type="ECO:0000256" key="12">
    <source>
        <dbReference type="ARBA" id="ARBA00023012"/>
    </source>
</evidence>
<dbReference type="Gene3D" id="3.30.565.10">
    <property type="entry name" value="Histidine kinase-like ATPase, C-terminal domain"/>
    <property type="match status" value="1"/>
</dbReference>
<reference evidence="17 18" key="1">
    <citation type="journal article" date="2015" name="Infect. Genet. Evol.">
        <title>Genomic sequences of six botulinum neurotoxin-producing strains representing three clostridial species illustrate the mobility and diversity of botulinum neurotoxin genes.</title>
        <authorList>
            <person name="Smith T.J."/>
            <person name="Hill K.K."/>
            <person name="Xie G."/>
            <person name="Foley B.T."/>
            <person name="Williamson C.H."/>
            <person name="Foster J.T."/>
            <person name="Johnson S.L."/>
            <person name="Chertkov O."/>
            <person name="Teshima H."/>
            <person name="Gibbons H.S."/>
            <person name="Johnsky L.A."/>
            <person name="Karavis M.A."/>
            <person name="Smith L.A."/>
        </authorList>
    </citation>
    <scope>NUCLEOTIDE SEQUENCE [LARGE SCALE GENOMIC DNA]</scope>
    <source>
        <strain evidence="17">Sullivan</strain>
    </source>
</reference>
<evidence type="ECO:0000256" key="3">
    <source>
        <dbReference type="ARBA" id="ARBA00012438"/>
    </source>
</evidence>
<feature type="domain" description="HAMP" evidence="16">
    <location>
        <begin position="197"/>
        <end position="249"/>
    </location>
</feature>
<dbReference type="Pfam" id="PF02518">
    <property type="entry name" value="HATPase_c"/>
    <property type="match status" value="1"/>
</dbReference>
<dbReference type="PANTHER" id="PTHR45528:SF1">
    <property type="entry name" value="SENSOR HISTIDINE KINASE CPXA"/>
    <property type="match status" value="1"/>
</dbReference>
<evidence type="ECO:0000256" key="11">
    <source>
        <dbReference type="ARBA" id="ARBA00022989"/>
    </source>
</evidence>
<dbReference type="InterPro" id="IPR036097">
    <property type="entry name" value="HisK_dim/P_sf"/>
</dbReference>
<dbReference type="SUPFAM" id="SSF158472">
    <property type="entry name" value="HAMP domain-like"/>
    <property type="match status" value="1"/>
</dbReference>
<feature type="transmembrane region" description="Helical" evidence="14">
    <location>
        <begin position="6"/>
        <end position="33"/>
    </location>
</feature>
<dbReference type="EC" id="2.7.13.3" evidence="3"/>